<proteinExistence type="inferred from homology"/>
<dbReference type="GO" id="GO:0070042">
    <property type="term" value="F:rRNA (uridine-N3-)-methyltransferase activity"/>
    <property type="evidence" value="ECO:0007669"/>
    <property type="project" value="TreeGrafter"/>
</dbReference>
<name>A0A7X3LW58_9HYPH</name>
<evidence type="ECO:0000256" key="3">
    <source>
        <dbReference type="ARBA" id="ARBA00012328"/>
    </source>
</evidence>
<dbReference type="InterPro" id="IPR029028">
    <property type="entry name" value="Alpha/beta_knot_MTases"/>
</dbReference>
<evidence type="ECO:0000256" key="1">
    <source>
        <dbReference type="ARBA" id="ARBA00004496"/>
    </source>
</evidence>
<dbReference type="SUPFAM" id="SSF88697">
    <property type="entry name" value="PUA domain-like"/>
    <property type="match status" value="1"/>
</dbReference>
<dbReference type="InterPro" id="IPR046886">
    <property type="entry name" value="RsmE_MTase_dom"/>
</dbReference>
<keyword evidence="6 12" id="KW-0698">rRNA processing</keyword>
<sequence>MPRSNFRMQRLFLRQILAHGARIEADKAQTNYLVNVMRMTSGDRILVFNGSDGEWLAELEVESRKSCRIALVEQTREQAPAPDIDYLFAPLKHARLDYMVQKAVEMGAGRLRPVLTQHTQSSRINLERMEANVIEACEQCGVIAVPEVLEPTSLAGLLEGWAQTDAGRRILFCDEGEETHNPLAVLSKVERGPLAVLVGPEGGFSQGERESLRAFDFVTPLPLGPRVLRADTAAVAALAVVQAALGDWY</sequence>
<organism evidence="15 16">
    <name type="scientific">Stappia sediminis</name>
    <dbReference type="NCBI Taxonomy" id="2692190"/>
    <lineage>
        <taxon>Bacteria</taxon>
        <taxon>Pseudomonadati</taxon>
        <taxon>Pseudomonadota</taxon>
        <taxon>Alphaproteobacteria</taxon>
        <taxon>Hyphomicrobiales</taxon>
        <taxon>Stappiaceae</taxon>
        <taxon>Stappia</taxon>
    </lineage>
</organism>
<dbReference type="Pfam" id="PF04452">
    <property type="entry name" value="Methyltrans_RNA"/>
    <property type="match status" value="1"/>
</dbReference>
<keyword evidence="7 12" id="KW-0489">Methyltransferase</keyword>
<reference evidence="15 16" key="1">
    <citation type="submission" date="2019-12" db="EMBL/GenBank/DDBJ databases">
        <authorList>
            <person name="Li M."/>
        </authorList>
    </citation>
    <scope>NUCLEOTIDE SEQUENCE [LARGE SCALE GENOMIC DNA]</scope>
    <source>
        <strain evidence="15 16">GBMRC 2046</strain>
    </source>
</reference>
<dbReference type="PANTHER" id="PTHR30027:SF3">
    <property type="entry name" value="16S RRNA (URACIL(1498)-N(3))-METHYLTRANSFERASE"/>
    <property type="match status" value="1"/>
</dbReference>
<evidence type="ECO:0000256" key="6">
    <source>
        <dbReference type="ARBA" id="ARBA00022552"/>
    </source>
</evidence>
<evidence type="ECO:0000256" key="11">
    <source>
        <dbReference type="ARBA" id="ARBA00047944"/>
    </source>
</evidence>
<dbReference type="AlphaFoldDB" id="A0A7X3LW58"/>
<evidence type="ECO:0000256" key="2">
    <source>
        <dbReference type="ARBA" id="ARBA00005528"/>
    </source>
</evidence>
<dbReference type="NCBIfam" id="TIGR00046">
    <property type="entry name" value="RsmE family RNA methyltransferase"/>
    <property type="match status" value="1"/>
</dbReference>
<keyword evidence="16" id="KW-1185">Reference proteome</keyword>
<dbReference type="Proteomes" id="UP000433101">
    <property type="component" value="Unassembled WGS sequence"/>
</dbReference>
<comment type="similarity">
    <text evidence="2 12">Belongs to the RNA methyltransferase RsmE family.</text>
</comment>
<feature type="domain" description="Ribosomal RNA small subunit methyltransferase E methyltransferase" evidence="13">
    <location>
        <begin position="82"/>
        <end position="242"/>
    </location>
</feature>
<feature type="domain" description="Ribosomal RNA small subunit methyltransferase E PUA-like" evidence="14">
    <location>
        <begin position="26"/>
        <end position="70"/>
    </location>
</feature>
<dbReference type="EC" id="2.1.1.193" evidence="3 12"/>
<dbReference type="EMBL" id="WUMV01000007">
    <property type="protein sequence ID" value="MXN66215.1"/>
    <property type="molecule type" value="Genomic_DNA"/>
</dbReference>
<dbReference type="SUPFAM" id="SSF75217">
    <property type="entry name" value="alpha/beta knot"/>
    <property type="match status" value="1"/>
</dbReference>
<dbReference type="Pfam" id="PF20260">
    <property type="entry name" value="PUA_4"/>
    <property type="match status" value="1"/>
</dbReference>
<evidence type="ECO:0000313" key="16">
    <source>
        <dbReference type="Proteomes" id="UP000433101"/>
    </source>
</evidence>
<evidence type="ECO:0000259" key="14">
    <source>
        <dbReference type="Pfam" id="PF20260"/>
    </source>
</evidence>
<protein>
    <recommendedName>
        <fullName evidence="4 12">Ribosomal RNA small subunit methyltransferase E</fullName>
        <ecNumber evidence="3 12">2.1.1.193</ecNumber>
    </recommendedName>
</protein>
<comment type="function">
    <text evidence="10 12">Specifically methylates the N3 position of the uracil ring of uridine 1498 (m3U1498) in 16S rRNA. Acts on the fully assembled 30S ribosomal subunit.</text>
</comment>
<gene>
    <name evidence="15" type="ORF">GR183_14970</name>
</gene>
<dbReference type="Gene3D" id="2.40.240.20">
    <property type="entry name" value="Hypothetical PUA domain-like, domain 1"/>
    <property type="match status" value="1"/>
</dbReference>
<keyword evidence="9 12" id="KW-0949">S-adenosyl-L-methionine</keyword>
<dbReference type="InterPro" id="IPR006700">
    <property type="entry name" value="RsmE"/>
</dbReference>
<dbReference type="NCBIfam" id="NF008696">
    <property type="entry name" value="PRK11713.3-5"/>
    <property type="match status" value="1"/>
</dbReference>
<dbReference type="PIRSF" id="PIRSF015601">
    <property type="entry name" value="MTase_slr0722"/>
    <property type="match status" value="1"/>
</dbReference>
<dbReference type="GO" id="GO:0005737">
    <property type="term" value="C:cytoplasm"/>
    <property type="evidence" value="ECO:0007669"/>
    <property type="project" value="UniProtKB-SubCell"/>
</dbReference>
<evidence type="ECO:0000256" key="7">
    <source>
        <dbReference type="ARBA" id="ARBA00022603"/>
    </source>
</evidence>
<dbReference type="InterPro" id="IPR029026">
    <property type="entry name" value="tRNA_m1G_MTases_N"/>
</dbReference>
<dbReference type="CDD" id="cd18084">
    <property type="entry name" value="RsmE-like"/>
    <property type="match status" value="1"/>
</dbReference>
<comment type="subcellular location">
    <subcellularLocation>
        <location evidence="1 12">Cytoplasm</location>
    </subcellularLocation>
</comment>
<evidence type="ECO:0000256" key="10">
    <source>
        <dbReference type="ARBA" id="ARBA00025699"/>
    </source>
</evidence>
<dbReference type="InterPro" id="IPR015947">
    <property type="entry name" value="PUA-like_sf"/>
</dbReference>
<evidence type="ECO:0000256" key="12">
    <source>
        <dbReference type="PIRNR" id="PIRNR015601"/>
    </source>
</evidence>
<evidence type="ECO:0000256" key="8">
    <source>
        <dbReference type="ARBA" id="ARBA00022679"/>
    </source>
</evidence>
<comment type="caution">
    <text evidence="15">The sequence shown here is derived from an EMBL/GenBank/DDBJ whole genome shotgun (WGS) entry which is preliminary data.</text>
</comment>
<evidence type="ECO:0000256" key="5">
    <source>
        <dbReference type="ARBA" id="ARBA00022490"/>
    </source>
</evidence>
<dbReference type="PANTHER" id="PTHR30027">
    <property type="entry name" value="RIBOSOMAL RNA SMALL SUBUNIT METHYLTRANSFERASE E"/>
    <property type="match status" value="1"/>
</dbReference>
<accession>A0A7X3LW58</accession>
<keyword evidence="5 12" id="KW-0963">Cytoplasm</keyword>
<dbReference type="Gene3D" id="3.40.1280.10">
    <property type="match status" value="1"/>
</dbReference>
<evidence type="ECO:0000313" key="15">
    <source>
        <dbReference type="EMBL" id="MXN66215.1"/>
    </source>
</evidence>
<evidence type="ECO:0000256" key="9">
    <source>
        <dbReference type="ARBA" id="ARBA00022691"/>
    </source>
</evidence>
<keyword evidence="8 12" id="KW-0808">Transferase</keyword>
<dbReference type="InterPro" id="IPR046887">
    <property type="entry name" value="RsmE_PUA-like"/>
</dbReference>
<evidence type="ECO:0000259" key="13">
    <source>
        <dbReference type="Pfam" id="PF04452"/>
    </source>
</evidence>
<dbReference type="GO" id="GO:0070475">
    <property type="term" value="P:rRNA base methylation"/>
    <property type="evidence" value="ECO:0007669"/>
    <property type="project" value="TreeGrafter"/>
</dbReference>
<evidence type="ECO:0000256" key="4">
    <source>
        <dbReference type="ARBA" id="ARBA00013673"/>
    </source>
</evidence>
<comment type="catalytic activity">
    <reaction evidence="11 12">
        <text>uridine(1498) in 16S rRNA + S-adenosyl-L-methionine = N(3)-methyluridine(1498) in 16S rRNA + S-adenosyl-L-homocysteine + H(+)</text>
        <dbReference type="Rhea" id="RHEA:42920"/>
        <dbReference type="Rhea" id="RHEA-COMP:10283"/>
        <dbReference type="Rhea" id="RHEA-COMP:10284"/>
        <dbReference type="ChEBI" id="CHEBI:15378"/>
        <dbReference type="ChEBI" id="CHEBI:57856"/>
        <dbReference type="ChEBI" id="CHEBI:59789"/>
        <dbReference type="ChEBI" id="CHEBI:65315"/>
        <dbReference type="ChEBI" id="CHEBI:74502"/>
        <dbReference type="EC" id="2.1.1.193"/>
    </reaction>
</comment>